<protein>
    <submittedName>
        <fullName evidence="1">Uncharacterized protein</fullName>
    </submittedName>
</protein>
<keyword evidence="2" id="KW-1185">Reference proteome</keyword>
<name>A0A6A6P1W3_9PEZI</name>
<sequence length="239" mass="27155">MAAWAVEFESLNGSWHRIAENQASDSRDDVCRRRLRLYLRPPRRVVSEATLARTACMDRTPSPFLHPRYARGPISSAEPQSCCAKRPYARRRRVEVDVGDFSVLILYTTSIPPQSMFHVMSYRVVFLTSEQEETVGLSLFVRTMYDTGRSRMLANIGESHPRRPVSPSRDAGRSFNLVQLGRDVTEEEQKLWQMGPSTSWCPPPHALTWIDVAFVSFPSLTILDGDRLQLGPPSLPPHE</sequence>
<dbReference type="EMBL" id="MU001679">
    <property type="protein sequence ID" value="KAF2457814.1"/>
    <property type="molecule type" value="Genomic_DNA"/>
</dbReference>
<dbReference type="AlphaFoldDB" id="A0A6A6P1W3"/>
<dbReference type="Proteomes" id="UP000799766">
    <property type="component" value="Unassembled WGS sequence"/>
</dbReference>
<accession>A0A6A6P1W3</accession>
<evidence type="ECO:0000313" key="2">
    <source>
        <dbReference type="Proteomes" id="UP000799766"/>
    </source>
</evidence>
<gene>
    <name evidence="1" type="ORF">BDY21DRAFT_363423</name>
</gene>
<evidence type="ECO:0000313" key="1">
    <source>
        <dbReference type="EMBL" id="KAF2457814.1"/>
    </source>
</evidence>
<organism evidence="1 2">
    <name type="scientific">Lineolata rhizophorae</name>
    <dbReference type="NCBI Taxonomy" id="578093"/>
    <lineage>
        <taxon>Eukaryota</taxon>
        <taxon>Fungi</taxon>
        <taxon>Dikarya</taxon>
        <taxon>Ascomycota</taxon>
        <taxon>Pezizomycotina</taxon>
        <taxon>Dothideomycetes</taxon>
        <taxon>Dothideomycetes incertae sedis</taxon>
        <taxon>Lineolatales</taxon>
        <taxon>Lineolataceae</taxon>
        <taxon>Lineolata</taxon>
    </lineage>
</organism>
<proteinExistence type="predicted"/>
<reference evidence="1" key="1">
    <citation type="journal article" date="2020" name="Stud. Mycol.">
        <title>101 Dothideomycetes genomes: a test case for predicting lifestyles and emergence of pathogens.</title>
        <authorList>
            <person name="Haridas S."/>
            <person name="Albert R."/>
            <person name="Binder M."/>
            <person name="Bloem J."/>
            <person name="Labutti K."/>
            <person name="Salamov A."/>
            <person name="Andreopoulos B."/>
            <person name="Baker S."/>
            <person name="Barry K."/>
            <person name="Bills G."/>
            <person name="Bluhm B."/>
            <person name="Cannon C."/>
            <person name="Castanera R."/>
            <person name="Culley D."/>
            <person name="Daum C."/>
            <person name="Ezra D."/>
            <person name="Gonzalez J."/>
            <person name="Henrissat B."/>
            <person name="Kuo A."/>
            <person name="Liang C."/>
            <person name="Lipzen A."/>
            <person name="Lutzoni F."/>
            <person name="Magnuson J."/>
            <person name="Mondo S."/>
            <person name="Nolan M."/>
            <person name="Ohm R."/>
            <person name="Pangilinan J."/>
            <person name="Park H.-J."/>
            <person name="Ramirez L."/>
            <person name="Alfaro M."/>
            <person name="Sun H."/>
            <person name="Tritt A."/>
            <person name="Yoshinaga Y."/>
            <person name="Zwiers L.-H."/>
            <person name="Turgeon B."/>
            <person name="Goodwin S."/>
            <person name="Spatafora J."/>
            <person name="Crous P."/>
            <person name="Grigoriev I."/>
        </authorList>
    </citation>
    <scope>NUCLEOTIDE SEQUENCE</scope>
    <source>
        <strain evidence="1">ATCC 16933</strain>
    </source>
</reference>